<evidence type="ECO:0000313" key="2">
    <source>
        <dbReference type="EMBL" id="QBF27150.1"/>
    </source>
</evidence>
<dbReference type="Proteomes" id="UP000291130">
    <property type="component" value="Chromosome"/>
</dbReference>
<dbReference type="EMBL" id="CP035952">
    <property type="protein sequence ID" value="QBF27150.1"/>
    <property type="molecule type" value="Genomic_DNA"/>
</dbReference>
<name>A0A411MK31_9PSED</name>
<dbReference type="AlphaFoldDB" id="A0A411MK31"/>
<protein>
    <recommendedName>
        <fullName evidence="1">Bro-N domain-containing protein</fullName>
    </recommendedName>
</protein>
<accession>A0A411MK31</accession>
<sequence>MTNHSTATTQVIPFRFEKRQVRTLLIDDQPWFVAGDVASALLYSEASAMTRHLDEDEKGLSIVQTPGGGQEMLVINESGLYSAILRSRKGEAKRFKKWVTAEVLPAIRRHGRYVDAEGKMTTLLGQTIGTDGFHMLGALVKGKVSSLPVAVQRRATAKIWSQTHAAFGVRSAEDIPAGQLDSARNFIAAYTLEGEWLGRPDKACGTALDDHQLYSVFFLITHFKALEGIFSRNRMYEHLSGLGSRIGVEMHDHFQDGRLVVHGLNALAPEFEAAERRLELNRHQPGVANH</sequence>
<evidence type="ECO:0000313" key="3">
    <source>
        <dbReference type="Proteomes" id="UP000291130"/>
    </source>
</evidence>
<dbReference type="KEGG" id="ptk:EXN22_16160"/>
<dbReference type="OrthoDB" id="1042522at2"/>
<dbReference type="PANTHER" id="PTHR36180">
    <property type="entry name" value="DNA-BINDING PROTEIN-RELATED-RELATED"/>
    <property type="match status" value="1"/>
</dbReference>
<evidence type="ECO:0000259" key="1">
    <source>
        <dbReference type="PROSITE" id="PS51750"/>
    </source>
</evidence>
<dbReference type="Pfam" id="PF02498">
    <property type="entry name" value="Bro-N"/>
    <property type="match status" value="1"/>
</dbReference>
<dbReference type="RefSeq" id="WP_130265012.1">
    <property type="nucleotide sequence ID" value="NZ_CP035952.1"/>
</dbReference>
<feature type="domain" description="Bro-N" evidence="1">
    <location>
        <begin position="6"/>
        <end position="111"/>
    </location>
</feature>
<dbReference type="SMART" id="SM01040">
    <property type="entry name" value="Bro-N"/>
    <property type="match status" value="1"/>
</dbReference>
<keyword evidence="3" id="KW-1185">Reference proteome</keyword>
<dbReference type="PANTHER" id="PTHR36180:SF2">
    <property type="entry name" value="BRO FAMILY PROTEIN"/>
    <property type="match status" value="1"/>
</dbReference>
<reference evidence="2 3" key="1">
    <citation type="submission" date="2019-02" db="EMBL/GenBank/DDBJ databases">
        <title>Complete genome sequence of Pseudomonas sp. SNU WT1 isolated from rainbow trout.</title>
        <authorList>
            <person name="Oh W.T."/>
            <person name="Park S.C."/>
        </authorList>
    </citation>
    <scope>NUCLEOTIDE SEQUENCE [LARGE SCALE GENOMIC DNA]</scope>
    <source>
        <strain evidence="2 3">SNU WT1</strain>
    </source>
</reference>
<proteinExistence type="predicted"/>
<dbReference type="InterPro" id="IPR003497">
    <property type="entry name" value="BRO_N_domain"/>
</dbReference>
<organism evidence="2 3">
    <name type="scientific">Pseudomonas tructae</name>
    <dbReference type="NCBI Taxonomy" id="2518644"/>
    <lineage>
        <taxon>Bacteria</taxon>
        <taxon>Pseudomonadati</taxon>
        <taxon>Pseudomonadota</taxon>
        <taxon>Gammaproteobacteria</taxon>
        <taxon>Pseudomonadales</taxon>
        <taxon>Pseudomonadaceae</taxon>
        <taxon>Pseudomonas</taxon>
    </lineage>
</organism>
<gene>
    <name evidence="2" type="ORF">EXN22_16160</name>
</gene>
<dbReference type="PROSITE" id="PS51750">
    <property type="entry name" value="BRO_N"/>
    <property type="match status" value="1"/>
</dbReference>